<proteinExistence type="predicted"/>
<dbReference type="RefSeq" id="WP_195771758.1">
    <property type="nucleotide sequence ID" value="NZ_VTDN01000006.1"/>
</dbReference>
<dbReference type="EMBL" id="VTDN01000006">
    <property type="protein sequence ID" value="MEB5477147.1"/>
    <property type="molecule type" value="Genomic_DNA"/>
</dbReference>
<evidence type="ECO:0000313" key="1">
    <source>
        <dbReference type="EMBL" id="MEB5477147.1"/>
    </source>
</evidence>
<comment type="caution">
    <text evidence="1">The sequence shown here is derived from an EMBL/GenBank/DDBJ whole genome shotgun (WGS) entry which is preliminary data.</text>
</comment>
<reference evidence="1 2" key="1">
    <citation type="submission" date="2019-08" db="EMBL/GenBank/DDBJ databases">
        <title>Five species of Acinetobacter isolated from floral nectar and animal pollinators.</title>
        <authorList>
            <person name="Hendry T.A."/>
        </authorList>
    </citation>
    <scope>NUCLEOTIDE SEQUENCE [LARGE SCALE GENOMIC DNA]</scope>
    <source>
        <strain evidence="1 2">MD18.27</strain>
    </source>
</reference>
<accession>A0ABU6DTH2</accession>
<evidence type="ECO:0000313" key="2">
    <source>
        <dbReference type="Proteomes" id="UP001339883"/>
    </source>
</evidence>
<protein>
    <submittedName>
        <fullName evidence="1">SCP-2 sterol transfer family protein</fullName>
    </submittedName>
</protein>
<keyword evidence="2" id="KW-1185">Reference proteome</keyword>
<dbReference type="Proteomes" id="UP001339883">
    <property type="component" value="Unassembled WGS sequence"/>
</dbReference>
<organism evidence="1 2">
    <name type="scientific">Acinetobacter pollinis</name>
    <dbReference type="NCBI Taxonomy" id="2605270"/>
    <lineage>
        <taxon>Bacteria</taxon>
        <taxon>Pseudomonadati</taxon>
        <taxon>Pseudomonadota</taxon>
        <taxon>Gammaproteobacteria</taxon>
        <taxon>Moraxellales</taxon>
        <taxon>Moraxellaceae</taxon>
        <taxon>Acinetobacter</taxon>
    </lineage>
</organism>
<name>A0ABU6DTH2_9GAMM</name>
<sequence length="159" mass="17449">MNLSAIPVVKLPVVDVSTDPLDLLVAGIALRMKQLAKTSPKFIELTHDRQLRIQISTQKGMARQIIIDQGAVSSVSGEVEPADLVLQFKNSDQGVKTFLQGDPAVILSGIQKGSIQLEGDQRLLVIFAKLLRLLPPKLPNPLQEKIQHAKAFIRKKTSK</sequence>
<gene>
    <name evidence="1" type="ORF">I2F25_08855</name>
</gene>